<dbReference type="Pfam" id="PF08705">
    <property type="entry name" value="Gag_p6"/>
    <property type="match status" value="1"/>
</dbReference>
<feature type="coiled-coil region" evidence="29">
    <location>
        <begin position="94"/>
        <end position="124"/>
    </location>
</feature>
<dbReference type="GO" id="GO:0042025">
    <property type="term" value="C:host cell nucleus"/>
    <property type="evidence" value="ECO:0007669"/>
    <property type="project" value="UniProtKB-SubCell"/>
</dbReference>
<dbReference type="InterPro" id="IPR045345">
    <property type="entry name" value="Gag_p24_C"/>
</dbReference>
<keyword evidence="11" id="KW-1198">Viral budding</keyword>
<keyword evidence="16 27" id="KW-0863">Zinc-finger</keyword>
<dbReference type="PANTHER" id="PTHR40389:SF4">
    <property type="match status" value="1"/>
</dbReference>
<evidence type="ECO:0000256" key="24">
    <source>
        <dbReference type="ARBA" id="ARBA00023200"/>
    </source>
</evidence>
<dbReference type="Gene3D" id="1.10.150.90">
    <property type="entry name" value="Immunodeficiency lentiviruses, gag gene matrix protein p17"/>
    <property type="match status" value="1"/>
</dbReference>
<organism evidence="32">
    <name type="scientific">Human immunodeficiency virus type 1</name>
    <name type="common">HIV-1</name>
    <dbReference type="NCBI Taxonomy" id="11676"/>
    <lineage>
        <taxon>Viruses</taxon>
        <taxon>Riboviria</taxon>
        <taxon>Pararnavirae</taxon>
        <taxon>Artverviricota</taxon>
        <taxon>Revtraviricetes</taxon>
        <taxon>Ortervirales</taxon>
        <taxon>Retroviridae</taxon>
        <taxon>Orthoretrovirinae</taxon>
        <taxon>Lentivirus</taxon>
        <taxon>Lentivirus humimdef1</taxon>
    </lineage>
</organism>
<evidence type="ECO:0000256" key="18">
    <source>
        <dbReference type="ARBA" id="ARBA00022844"/>
    </source>
</evidence>
<dbReference type="FunFam" id="4.10.60.10:FF:000001">
    <property type="entry name" value="Gag polyprotein"/>
    <property type="match status" value="1"/>
</dbReference>
<dbReference type="SUPFAM" id="SSF47836">
    <property type="entry name" value="Retroviral matrix proteins"/>
    <property type="match status" value="1"/>
</dbReference>
<evidence type="ECO:0000313" key="32">
    <source>
        <dbReference type="EMBL" id="APU04662.1"/>
    </source>
</evidence>
<evidence type="ECO:0000256" key="11">
    <source>
        <dbReference type="ARBA" id="ARBA00022637"/>
    </source>
</evidence>
<evidence type="ECO:0000256" key="8">
    <source>
        <dbReference type="ARBA" id="ARBA00022562"/>
    </source>
</evidence>
<dbReference type="EMBL" id="KY112287">
    <property type="protein sequence ID" value="APU04662.1"/>
    <property type="molecule type" value="Genomic_RNA"/>
</dbReference>
<dbReference type="InterPro" id="IPR014817">
    <property type="entry name" value="Gag_p6"/>
</dbReference>
<keyword evidence="23" id="KW-0472">Membrane</keyword>
<keyword evidence="13 28" id="KW-0479">Metal-binding</keyword>
<name>A0A1L7DWH4_HV1</name>
<keyword evidence="21" id="KW-1039">Host endosome</keyword>
<evidence type="ECO:0000256" key="14">
    <source>
        <dbReference type="ARBA" id="ARBA00022737"/>
    </source>
</evidence>
<comment type="similarity">
    <text evidence="3">Belongs to the primate lentivirus group gag polyprotein family.</text>
</comment>
<dbReference type="SUPFAM" id="SSF47353">
    <property type="entry name" value="Retrovirus capsid dimerization domain-like"/>
    <property type="match status" value="1"/>
</dbReference>
<evidence type="ECO:0000256" key="7">
    <source>
        <dbReference type="ARBA" id="ARBA00022561"/>
    </source>
</evidence>
<organismHost>
    <name type="scientific">Homo sapiens</name>
    <name type="common">Human</name>
    <dbReference type="NCBI Taxonomy" id="9606"/>
</organismHost>
<dbReference type="InterPro" id="IPR012344">
    <property type="entry name" value="Matrix_HIV/RSV_N"/>
</dbReference>
<evidence type="ECO:0000256" key="1">
    <source>
        <dbReference type="ARBA" id="ARBA00004425"/>
    </source>
</evidence>
<evidence type="ECO:0000256" key="10">
    <source>
        <dbReference type="ARBA" id="ARBA00022612"/>
    </source>
</evidence>
<keyword evidence="25" id="KW-0449">Lipoprotein</keyword>
<evidence type="ECO:0000256" key="9">
    <source>
        <dbReference type="ARBA" id="ARBA00022581"/>
    </source>
</evidence>
<dbReference type="Gene3D" id="1.20.5.760">
    <property type="entry name" value="Single helix bin"/>
    <property type="match status" value="1"/>
</dbReference>
<dbReference type="PRINTS" id="PR00234">
    <property type="entry name" value="HIV1MATRIX"/>
</dbReference>
<feature type="region of interest" description="Disordered" evidence="30">
    <location>
        <begin position="436"/>
        <end position="498"/>
    </location>
</feature>
<keyword evidence="24 28" id="KW-1035">Host cytoplasm</keyword>
<dbReference type="InterPro" id="IPR000071">
    <property type="entry name" value="Lentvrl_matrix_N"/>
</dbReference>
<dbReference type="Pfam" id="PF00540">
    <property type="entry name" value="Gag_p17"/>
    <property type="match status" value="1"/>
</dbReference>
<evidence type="ECO:0000256" key="3">
    <source>
        <dbReference type="ARBA" id="ARBA00008364"/>
    </source>
</evidence>
<dbReference type="PROSITE" id="PS50158">
    <property type="entry name" value="ZF_CCHC"/>
    <property type="match status" value="2"/>
</dbReference>
<keyword evidence="15" id="KW-0688">Ribosomal frameshifting</keyword>
<dbReference type="Gene3D" id="1.10.375.10">
    <property type="entry name" value="Human Immunodeficiency Virus Type 1 Capsid Protein"/>
    <property type="match status" value="1"/>
</dbReference>
<evidence type="ECO:0000256" key="19">
    <source>
        <dbReference type="ARBA" id="ARBA00022870"/>
    </source>
</evidence>
<dbReference type="Pfam" id="PF00607">
    <property type="entry name" value="Gag_p24"/>
    <property type="match status" value="1"/>
</dbReference>
<keyword evidence="6" id="KW-0597">Phosphoprotein</keyword>
<dbReference type="InterPro" id="IPR010999">
    <property type="entry name" value="Retrovr_matrix"/>
</dbReference>
<evidence type="ECO:0000256" key="29">
    <source>
        <dbReference type="SAM" id="Coils"/>
    </source>
</evidence>
<dbReference type="FunFam" id="1.10.375.10:FF:000001">
    <property type="entry name" value="Gag polyprotein"/>
    <property type="match status" value="1"/>
</dbReference>
<comment type="PTM">
    <molecule>Gag-Pol polyprotein</molecule>
    <text evidence="28">Specific enzymatic cleavages by the viral protease yield mature proteins.</text>
</comment>
<dbReference type="FunFam" id="1.10.1200.30:FF:000001">
    <property type="entry name" value="Gag polyprotein"/>
    <property type="match status" value="1"/>
</dbReference>
<dbReference type="SUPFAM" id="SSF57756">
    <property type="entry name" value="Retrovirus zinc finger-like domains"/>
    <property type="match status" value="1"/>
</dbReference>
<dbReference type="InterPro" id="IPR008916">
    <property type="entry name" value="Retrov_capsid_C"/>
</dbReference>
<dbReference type="GO" id="GO:0039702">
    <property type="term" value="P:viral budding via host ESCRT complex"/>
    <property type="evidence" value="ECO:0007669"/>
    <property type="project" value="UniProtKB-KW"/>
</dbReference>
<dbReference type="GO" id="GO:0005198">
    <property type="term" value="F:structural molecule activity"/>
    <property type="evidence" value="ECO:0007669"/>
    <property type="project" value="InterPro"/>
</dbReference>
<accession>A0A1L7DWH4</accession>
<evidence type="ECO:0000256" key="13">
    <source>
        <dbReference type="ARBA" id="ARBA00022723"/>
    </source>
</evidence>
<evidence type="ECO:0000256" key="25">
    <source>
        <dbReference type="ARBA" id="ARBA00023288"/>
    </source>
</evidence>
<evidence type="ECO:0000256" key="23">
    <source>
        <dbReference type="ARBA" id="ARBA00023136"/>
    </source>
</evidence>
<keyword evidence="19" id="KW-1043">Host membrane</keyword>
<evidence type="ECO:0000256" key="6">
    <source>
        <dbReference type="ARBA" id="ARBA00022553"/>
    </source>
</evidence>
<evidence type="ECO:0000256" key="12">
    <source>
        <dbReference type="ARBA" id="ARBA00022707"/>
    </source>
</evidence>
<feature type="compositionally biased region" description="Basic and acidic residues" evidence="30">
    <location>
        <begin position="464"/>
        <end position="481"/>
    </location>
</feature>
<dbReference type="InterPro" id="IPR001878">
    <property type="entry name" value="Znf_CCHC"/>
</dbReference>
<gene>
    <name evidence="32" type="primary">gag</name>
</gene>
<dbReference type="GO" id="GO:0020002">
    <property type="term" value="C:host cell plasma membrane"/>
    <property type="evidence" value="ECO:0007669"/>
    <property type="project" value="UniProtKB-SubCell"/>
</dbReference>
<evidence type="ECO:0000256" key="16">
    <source>
        <dbReference type="ARBA" id="ARBA00022771"/>
    </source>
</evidence>
<evidence type="ECO:0000256" key="20">
    <source>
        <dbReference type="ARBA" id="ARBA00022884"/>
    </source>
</evidence>
<dbReference type="GO" id="GO:0075523">
    <property type="term" value="P:viral translational frameshifting"/>
    <property type="evidence" value="ECO:0007669"/>
    <property type="project" value="UniProtKB-KW"/>
</dbReference>
<keyword evidence="29" id="KW-0175">Coiled coil</keyword>
<keyword evidence="12" id="KW-0519">Myristate</keyword>
<evidence type="ECO:0000256" key="26">
    <source>
        <dbReference type="ARBA" id="ARBA00037826"/>
    </source>
</evidence>
<dbReference type="InterPro" id="IPR036875">
    <property type="entry name" value="Znf_CCHC_sf"/>
</dbReference>
<dbReference type="GO" id="GO:0003723">
    <property type="term" value="F:RNA binding"/>
    <property type="evidence" value="ECO:0007669"/>
    <property type="project" value="UniProtKB-KW"/>
</dbReference>
<keyword evidence="7 28" id="KW-0167">Capsid protein</keyword>
<feature type="domain" description="CCHC-type" evidence="31">
    <location>
        <begin position="411"/>
        <end position="426"/>
    </location>
</feature>
<keyword evidence="17 28" id="KW-0862">Zinc</keyword>
<keyword evidence="9 28" id="KW-0945">Host-virus interaction</keyword>
<dbReference type="PANTHER" id="PTHR40389">
    <property type="entry name" value="ENDOGENOUS RETROVIRUS GROUP K MEMBER 24 GAG POLYPROTEIN-RELATED"/>
    <property type="match status" value="1"/>
</dbReference>
<keyword evidence="5" id="KW-1032">Host cell membrane</keyword>
<dbReference type="Pfam" id="PF00098">
    <property type="entry name" value="zf-CCHC"/>
    <property type="match status" value="2"/>
</dbReference>
<protein>
    <recommendedName>
        <fullName evidence="28">Gag polyprotein</fullName>
    </recommendedName>
    <component>
        <recommendedName>
            <fullName evidence="28">Matrix protein p17</fullName>
            <shortName evidence="28">MA</shortName>
        </recommendedName>
    </component>
</protein>
<evidence type="ECO:0000256" key="15">
    <source>
        <dbReference type="ARBA" id="ARBA00022758"/>
    </source>
</evidence>
<comment type="subcellular location">
    <molecule>Matrix protein p17</molecule>
    <subcellularLocation>
        <location evidence="28">Virion membrane</location>
        <topology evidence="28">Lipid-anchor</topology>
    </subcellularLocation>
    <subcellularLocation>
        <location evidence="28">Host nucleus</location>
    </subcellularLocation>
    <subcellularLocation>
        <location evidence="28">Host cytoplasm</location>
    </subcellularLocation>
</comment>
<sequence length="498" mass="55543">MGARASVLSGGKLDEWEKIRLRPGGKKKYMLKHIVWASRELERFALNPGLLETSEGCKQIIGQLQPSLQTGSEEIKSLYNTVATLYCVHERIKVADTKEALDKIEELQNKSQQKTQQAEAADKGKVSQNYPIVQNLQGQMVHQPISPRTLNAWVKVIEEKAFSPEVIPMFTALSEGATPQDLNTMLNTVGGHQAAMQMLKDTINEEAAEWDRVHPVHAGPVAPGQMREPRGSDIAGTTSNLQEQIAWMTANPPIPVGDIYKRWIILGLNKIVRMYSPVSILDIRQGPKEPFRDYVDRFFKTLRAEQATQEVKNWMTDTLLVQNANPDCKTILRGLGPGATLEEMMTACQGVGGPSHKARVLAEAMSQANNANIMMMQRSNFKGPKRTVKCFNCGKEGHVARNCRAPRKKGCWKCGKEGHQMKDCTERQANFLGKIWPSHKGRPGNFLQSRPEPTAPPAESFGFGEEKTPSQKQEQKDKEELYPLTSLKSLFGSDPLSQ</sequence>
<dbReference type="GO" id="GO:0008270">
    <property type="term" value="F:zinc ion binding"/>
    <property type="evidence" value="ECO:0007669"/>
    <property type="project" value="UniProtKB-KW"/>
</dbReference>
<keyword evidence="18 28" id="KW-0946">Virion</keyword>
<dbReference type="InterPro" id="IPR050195">
    <property type="entry name" value="Primate_lentivir_Gag_pol-like"/>
</dbReference>
<keyword evidence="10" id="KW-1188">Viral release from host cell</keyword>
<dbReference type="SUPFAM" id="SSF47943">
    <property type="entry name" value="Retrovirus capsid protein, N-terminal core domain"/>
    <property type="match status" value="1"/>
</dbReference>
<dbReference type="Gene3D" id="6.10.250.390">
    <property type="match status" value="1"/>
</dbReference>
<reference evidence="32" key="1">
    <citation type="journal article" date="2017" name="Proc. Natl. Acad. Sci. U.S.A.">
        <title>Resistance to type 1 interferons is a major determinant of HIV-1 transmission fitness.</title>
        <authorList>
            <person name="Iyer S.S."/>
            <person name="Bibollet-Ruche F."/>
            <person name="Sherrill-Mix S."/>
            <person name="Learn G.H."/>
            <person name="Plenderleith L."/>
            <person name="Smith A.G."/>
            <person name="Barbian H.J."/>
            <person name="Russell R.M."/>
            <person name="Gondim M.V."/>
            <person name="Bahari C.Y."/>
            <person name="Shaw C.M."/>
            <person name="Li Y."/>
            <person name="Decker T."/>
            <person name="Haynes B.F."/>
            <person name="Shaw G.M."/>
            <person name="Sharp P.M."/>
            <person name="Borrow P."/>
            <person name="Hahn B.H."/>
        </authorList>
    </citation>
    <scope>NUCLEOTIDE SEQUENCE</scope>
    <source>
        <strain evidence="32">CH492.PL.031108.A2.2</strain>
    </source>
</reference>
<evidence type="ECO:0000256" key="21">
    <source>
        <dbReference type="ARBA" id="ARBA00023046"/>
    </source>
</evidence>
<evidence type="ECO:0000256" key="17">
    <source>
        <dbReference type="ARBA" id="ARBA00022833"/>
    </source>
</evidence>
<dbReference type="InterPro" id="IPR008919">
    <property type="entry name" value="Retrov_capsid_N"/>
</dbReference>
<evidence type="ECO:0000256" key="5">
    <source>
        <dbReference type="ARBA" id="ARBA00022511"/>
    </source>
</evidence>
<keyword evidence="8 28" id="KW-1048">Host nucleus</keyword>
<evidence type="ECO:0000256" key="27">
    <source>
        <dbReference type="PROSITE-ProRule" id="PRU00047"/>
    </source>
</evidence>
<dbReference type="Gene3D" id="1.10.1200.30">
    <property type="match status" value="1"/>
</dbReference>
<keyword evidence="20 28" id="KW-0694">RNA-binding</keyword>
<dbReference type="GO" id="GO:0072494">
    <property type="term" value="C:host multivesicular body"/>
    <property type="evidence" value="ECO:0007669"/>
    <property type="project" value="UniProtKB-SubCell"/>
</dbReference>
<dbReference type="GO" id="GO:0055036">
    <property type="term" value="C:virion membrane"/>
    <property type="evidence" value="ECO:0007669"/>
    <property type="project" value="UniProtKB-SubCell"/>
</dbReference>
<evidence type="ECO:0000256" key="28">
    <source>
        <dbReference type="RuleBase" id="RU004487"/>
    </source>
</evidence>
<keyword evidence="4" id="KW-1187">Viral budding via the host ESCRT complexes</keyword>
<comment type="subcellular location">
    <subcellularLocation>
        <location evidence="1">Host cell membrane</location>
        <topology evidence="1">Lipid-anchor</topology>
    </subcellularLocation>
    <subcellularLocation>
        <location evidence="2">Host endosome</location>
        <location evidence="2">Host multivesicular body</location>
    </subcellularLocation>
    <subcellularLocation>
        <location evidence="26">Virion membrane</location>
        <topology evidence="26">Lipid-anchor</topology>
    </subcellularLocation>
    <subcellularLocation>
        <location evidence="28">Virion</location>
    </subcellularLocation>
    <subcellularLocation>
        <location evidence="28">Host cytoplasm</location>
    </subcellularLocation>
    <subcellularLocation>
        <location evidence="28">Host nucleus</location>
    </subcellularLocation>
</comment>
<evidence type="ECO:0000259" key="31">
    <source>
        <dbReference type="PROSITE" id="PS50158"/>
    </source>
</evidence>
<evidence type="ECO:0000256" key="22">
    <source>
        <dbReference type="ARBA" id="ARBA00023086"/>
    </source>
</evidence>
<dbReference type="Pfam" id="PF19317">
    <property type="entry name" value="Gag_p24_C"/>
    <property type="match status" value="1"/>
</dbReference>
<evidence type="ECO:0000256" key="30">
    <source>
        <dbReference type="SAM" id="MobiDB-lite"/>
    </source>
</evidence>
<keyword evidence="14" id="KW-0677">Repeat</keyword>
<dbReference type="GO" id="GO:0019013">
    <property type="term" value="C:viral nucleocapsid"/>
    <property type="evidence" value="ECO:0007669"/>
    <property type="project" value="UniProtKB-KW"/>
</dbReference>
<dbReference type="SMART" id="SM00343">
    <property type="entry name" value="ZnF_C2HC"/>
    <property type="match status" value="2"/>
</dbReference>
<feature type="domain" description="CCHC-type" evidence="31">
    <location>
        <begin position="389"/>
        <end position="404"/>
    </location>
</feature>
<evidence type="ECO:0000256" key="2">
    <source>
        <dbReference type="ARBA" id="ARBA00004560"/>
    </source>
</evidence>
<proteinExistence type="inferred from homology"/>
<dbReference type="Gene3D" id="4.10.60.10">
    <property type="entry name" value="Zinc finger, CCHC-type"/>
    <property type="match status" value="1"/>
</dbReference>
<evidence type="ECO:0000256" key="4">
    <source>
        <dbReference type="ARBA" id="ARBA00022462"/>
    </source>
</evidence>
<keyword evidence="22 28" id="KW-0543">Viral nucleoprotein</keyword>